<dbReference type="RefSeq" id="WP_229959367.1">
    <property type="nucleotide sequence ID" value="NZ_JAJJWI010000005.1"/>
</dbReference>
<name>A0ABW4X1B9_9BACT</name>
<keyword evidence="2" id="KW-1185">Reference proteome</keyword>
<protein>
    <submittedName>
        <fullName evidence="1">AAA family ATPase</fullName>
    </submittedName>
</protein>
<gene>
    <name evidence="1" type="ORF">ACFSKU_15890</name>
</gene>
<dbReference type="PANTHER" id="PTHR12083:SF9">
    <property type="entry name" value="BIFUNCTIONAL POLYNUCLEOTIDE PHOSPHATASE_KINASE"/>
    <property type="match status" value="1"/>
</dbReference>
<dbReference type="EMBL" id="JBHUHV010000053">
    <property type="protein sequence ID" value="MFD2068371.1"/>
    <property type="molecule type" value="Genomic_DNA"/>
</dbReference>
<dbReference type="InterPro" id="IPR017101">
    <property type="entry name" value="P-loop_ATP/GTP-bd_All4644_prd"/>
</dbReference>
<dbReference type="Gene3D" id="3.40.50.300">
    <property type="entry name" value="P-loop containing nucleotide triphosphate hydrolases"/>
    <property type="match status" value="1"/>
</dbReference>
<organism evidence="1 2">
    <name type="scientific">Pontibacter silvestris</name>
    <dbReference type="NCBI Taxonomy" id="2305183"/>
    <lineage>
        <taxon>Bacteria</taxon>
        <taxon>Pseudomonadati</taxon>
        <taxon>Bacteroidota</taxon>
        <taxon>Cytophagia</taxon>
        <taxon>Cytophagales</taxon>
        <taxon>Hymenobacteraceae</taxon>
        <taxon>Pontibacter</taxon>
    </lineage>
</organism>
<evidence type="ECO:0000313" key="2">
    <source>
        <dbReference type="Proteomes" id="UP001597369"/>
    </source>
</evidence>
<accession>A0ABW4X1B9</accession>
<evidence type="ECO:0000313" key="1">
    <source>
        <dbReference type="EMBL" id="MFD2068371.1"/>
    </source>
</evidence>
<dbReference type="InterPro" id="IPR027417">
    <property type="entry name" value="P-loop_NTPase"/>
</dbReference>
<dbReference type="PANTHER" id="PTHR12083">
    <property type="entry name" value="BIFUNCTIONAL POLYNUCLEOTIDE PHOSPHATASE/KINASE"/>
    <property type="match status" value="1"/>
</dbReference>
<dbReference type="Proteomes" id="UP001597369">
    <property type="component" value="Unassembled WGS sequence"/>
</dbReference>
<dbReference type="SUPFAM" id="SSF52540">
    <property type="entry name" value="P-loop containing nucleoside triphosphate hydrolases"/>
    <property type="match status" value="1"/>
</dbReference>
<dbReference type="Pfam" id="PF13671">
    <property type="entry name" value="AAA_33"/>
    <property type="match status" value="1"/>
</dbReference>
<comment type="caution">
    <text evidence="1">The sequence shown here is derived from an EMBL/GenBank/DDBJ whole genome shotgun (WGS) entry which is preliminary data.</text>
</comment>
<proteinExistence type="predicted"/>
<sequence length="155" mass="18053">MQAIIFCGIQASGKSTFYKELFFNTHVRISLDLLRTRYRENLFLQACLKTQQRFVIDNTNPTAEERRKYIELAKAARYEVTGYYFETSVKEALARNSQRTGRFLVPDRGIYGTHKKLQIPTVAEGFDYLYLVRLKQGSGYEVYPILSEPGSFWQP</sequence>
<reference evidence="2" key="1">
    <citation type="journal article" date="2019" name="Int. J. Syst. Evol. Microbiol.">
        <title>The Global Catalogue of Microorganisms (GCM) 10K type strain sequencing project: providing services to taxonomists for standard genome sequencing and annotation.</title>
        <authorList>
            <consortium name="The Broad Institute Genomics Platform"/>
            <consortium name="The Broad Institute Genome Sequencing Center for Infectious Disease"/>
            <person name="Wu L."/>
            <person name="Ma J."/>
        </authorList>
    </citation>
    <scope>NUCLEOTIDE SEQUENCE [LARGE SCALE GENOMIC DNA]</scope>
    <source>
        <strain evidence="2">JCM 16545</strain>
    </source>
</reference>
<dbReference type="PIRSF" id="PIRSF037081">
    <property type="entry name" value="P-loop_All4644_prd"/>
    <property type="match status" value="1"/>
</dbReference>